<proteinExistence type="inferred from homology"/>
<feature type="coiled-coil region" evidence="4">
    <location>
        <begin position="179"/>
        <end position="216"/>
    </location>
</feature>
<protein>
    <submittedName>
        <fullName evidence="6">Type I restriction-modification system, specificity subunit S (EC)</fullName>
        <ecNumber evidence="6">3.1.21.3</ecNumber>
    </submittedName>
</protein>
<evidence type="ECO:0000259" key="5">
    <source>
        <dbReference type="Pfam" id="PF01420"/>
    </source>
</evidence>
<dbReference type="AlphaFoldDB" id="A0A6S6SIJ5"/>
<dbReference type="PANTHER" id="PTHR30408:SF12">
    <property type="entry name" value="TYPE I RESTRICTION ENZYME MJAVIII SPECIFICITY SUBUNIT"/>
    <property type="match status" value="1"/>
</dbReference>
<keyword evidence="4" id="KW-0175">Coiled coil</keyword>
<dbReference type="SUPFAM" id="SSF116734">
    <property type="entry name" value="DNA methylase specificity domain"/>
    <property type="match status" value="2"/>
</dbReference>
<dbReference type="Pfam" id="PF01420">
    <property type="entry name" value="Methylase_S"/>
    <property type="match status" value="2"/>
</dbReference>
<feature type="domain" description="Type I restriction modification DNA specificity" evidence="5">
    <location>
        <begin position="260"/>
        <end position="421"/>
    </location>
</feature>
<dbReference type="EMBL" id="CACVAX010000013">
    <property type="protein sequence ID" value="CAA6805978.1"/>
    <property type="molecule type" value="Genomic_DNA"/>
</dbReference>
<dbReference type="CDD" id="cd17287">
    <property type="entry name" value="RMtype1_S_EcoN10ORF171P_TRD2-CR2_like"/>
    <property type="match status" value="1"/>
</dbReference>
<reference evidence="6" key="1">
    <citation type="submission" date="2020-01" db="EMBL/GenBank/DDBJ databases">
        <authorList>
            <person name="Meier V. D."/>
            <person name="Meier V D."/>
        </authorList>
    </citation>
    <scope>NUCLEOTIDE SEQUENCE</scope>
    <source>
        <strain evidence="6">HLG_WM_MAG_04</strain>
    </source>
</reference>
<dbReference type="InterPro" id="IPR052021">
    <property type="entry name" value="Type-I_RS_S_subunit"/>
</dbReference>
<dbReference type="GO" id="GO:0003677">
    <property type="term" value="F:DNA binding"/>
    <property type="evidence" value="ECO:0007669"/>
    <property type="project" value="UniProtKB-KW"/>
</dbReference>
<sequence>MSKNNISTFLKYISLKELDYWDVKRYSNDNLLSFNNAVLLKDILIYEKENILKDAIKENKWKIISKINFSGKLFLRDYDEVDTYKGSLYKVPSNSIIYSKINVRHGCIYYHEHNKTPFTVSSEYPIFVFNDKEINGYYLKLVLRSASFKRLLDTKTSGIGKSRVKVDEFLNIKIPLPSLKEQNELLEKYNTKILFAEEQEKEAKKIEDDIEDFFNNEIGLVKKELKSKSKNLLKTITYTNVEKWGVDKLNTNQNISYIKNFTQKNIQSIATVSSGGTPSRSNKEYYTGKIPWIKTGEVVNDIILDTKEKITVEAIKNSSAKVYPKDSLIIAMYGQGLTRGRTAKLGVDASTNQACAVLSNIDNELIDTDYLWFYLMNEYHRLRELASGNNQPNLNAEMVKNYKVVIPSFDIQEKIVTEVTKRKAKVKRLKKEAIQNREDAIKEFEEEIFTK</sequence>
<accession>A0A6S6SIJ5</accession>
<comment type="similarity">
    <text evidence="1">Belongs to the type-I restriction system S methylase family.</text>
</comment>
<gene>
    <name evidence="6" type="ORF">HELGO_WM3140</name>
</gene>
<evidence type="ECO:0000256" key="3">
    <source>
        <dbReference type="ARBA" id="ARBA00023125"/>
    </source>
</evidence>
<dbReference type="InterPro" id="IPR044946">
    <property type="entry name" value="Restrct_endonuc_typeI_TRD_sf"/>
</dbReference>
<evidence type="ECO:0000256" key="4">
    <source>
        <dbReference type="SAM" id="Coils"/>
    </source>
</evidence>
<dbReference type="GO" id="GO:0009035">
    <property type="term" value="F:type I site-specific deoxyribonuclease activity"/>
    <property type="evidence" value="ECO:0007669"/>
    <property type="project" value="UniProtKB-EC"/>
</dbReference>
<feature type="domain" description="Type I restriction modification DNA specificity" evidence="5">
    <location>
        <begin position="40"/>
        <end position="186"/>
    </location>
</feature>
<name>A0A6S6SIJ5_9BACT</name>
<dbReference type="Gene3D" id="1.10.287.1120">
    <property type="entry name" value="Bipartite methylase S protein"/>
    <property type="match status" value="1"/>
</dbReference>
<evidence type="ECO:0000256" key="1">
    <source>
        <dbReference type="ARBA" id="ARBA00010923"/>
    </source>
</evidence>
<keyword evidence="2" id="KW-0680">Restriction system</keyword>
<evidence type="ECO:0000313" key="6">
    <source>
        <dbReference type="EMBL" id="CAA6805978.1"/>
    </source>
</evidence>
<dbReference type="GO" id="GO:0009307">
    <property type="term" value="P:DNA restriction-modification system"/>
    <property type="evidence" value="ECO:0007669"/>
    <property type="project" value="UniProtKB-KW"/>
</dbReference>
<dbReference type="PANTHER" id="PTHR30408">
    <property type="entry name" value="TYPE-1 RESTRICTION ENZYME ECOKI SPECIFICITY PROTEIN"/>
    <property type="match status" value="1"/>
</dbReference>
<organism evidence="6">
    <name type="scientific">uncultured Sulfurovum sp</name>
    <dbReference type="NCBI Taxonomy" id="269237"/>
    <lineage>
        <taxon>Bacteria</taxon>
        <taxon>Pseudomonadati</taxon>
        <taxon>Campylobacterota</taxon>
        <taxon>Epsilonproteobacteria</taxon>
        <taxon>Campylobacterales</taxon>
        <taxon>Sulfurovaceae</taxon>
        <taxon>Sulfurovum</taxon>
        <taxon>environmental samples</taxon>
    </lineage>
</organism>
<evidence type="ECO:0000256" key="2">
    <source>
        <dbReference type="ARBA" id="ARBA00022747"/>
    </source>
</evidence>
<dbReference type="Gene3D" id="3.90.220.20">
    <property type="entry name" value="DNA methylase specificity domains"/>
    <property type="match status" value="2"/>
</dbReference>
<keyword evidence="3" id="KW-0238">DNA-binding</keyword>
<dbReference type="EC" id="3.1.21.3" evidence="6"/>
<keyword evidence="6" id="KW-0378">Hydrolase</keyword>
<dbReference type="InterPro" id="IPR000055">
    <property type="entry name" value="Restrct_endonuc_typeI_TRD"/>
</dbReference>